<dbReference type="AlphaFoldDB" id="A0A1R3JP86"/>
<gene>
    <name evidence="1" type="ORF">COLO4_15188</name>
</gene>
<evidence type="ECO:0000313" key="2">
    <source>
        <dbReference type="Proteomes" id="UP000187203"/>
    </source>
</evidence>
<proteinExistence type="predicted"/>
<organism evidence="1 2">
    <name type="scientific">Corchorus olitorius</name>
    <dbReference type="NCBI Taxonomy" id="93759"/>
    <lineage>
        <taxon>Eukaryota</taxon>
        <taxon>Viridiplantae</taxon>
        <taxon>Streptophyta</taxon>
        <taxon>Embryophyta</taxon>
        <taxon>Tracheophyta</taxon>
        <taxon>Spermatophyta</taxon>
        <taxon>Magnoliopsida</taxon>
        <taxon>eudicotyledons</taxon>
        <taxon>Gunneridae</taxon>
        <taxon>Pentapetalae</taxon>
        <taxon>rosids</taxon>
        <taxon>malvids</taxon>
        <taxon>Malvales</taxon>
        <taxon>Malvaceae</taxon>
        <taxon>Grewioideae</taxon>
        <taxon>Apeibeae</taxon>
        <taxon>Corchorus</taxon>
    </lineage>
</organism>
<sequence>MDGRIKLKEVKLCVEDYHFGTLVFTVRWSRGQDSSVCLDVIVKGRWRLARLA</sequence>
<comment type="caution">
    <text evidence="1">The sequence shown here is derived from an EMBL/GenBank/DDBJ whole genome shotgun (WGS) entry which is preliminary data.</text>
</comment>
<dbReference type="Proteomes" id="UP000187203">
    <property type="component" value="Unassembled WGS sequence"/>
</dbReference>
<reference evidence="2" key="1">
    <citation type="submission" date="2013-09" db="EMBL/GenBank/DDBJ databases">
        <title>Corchorus olitorius genome sequencing.</title>
        <authorList>
            <person name="Alam M."/>
            <person name="Haque M.S."/>
            <person name="Islam M.S."/>
            <person name="Emdad E.M."/>
            <person name="Islam M.M."/>
            <person name="Ahmed B."/>
            <person name="Halim A."/>
            <person name="Hossen Q.M.M."/>
            <person name="Hossain M.Z."/>
            <person name="Ahmed R."/>
            <person name="Khan M.M."/>
            <person name="Islam R."/>
            <person name="Rashid M.M."/>
            <person name="Khan S.A."/>
            <person name="Rahman M.S."/>
            <person name="Alam M."/>
            <person name="Yahiya A.S."/>
            <person name="Khan M.S."/>
            <person name="Azam M.S."/>
            <person name="Haque T."/>
            <person name="Lashkar M.Z.H."/>
            <person name="Akhand A.I."/>
            <person name="Morshed G."/>
            <person name="Roy S."/>
            <person name="Uddin K.S."/>
            <person name="Rabeya T."/>
            <person name="Hossain A.S."/>
            <person name="Chowdhury A."/>
            <person name="Snigdha A.R."/>
            <person name="Mortoza M.S."/>
            <person name="Matin S.A."/>
            <person name="Hoque S.M.E."/>
            <person name="Islam M.K."/>
            <person name="Roy D.K."/>
            <person name="Haider R."/>
            <person name="Moosa M.M."/>
            <person name="Elias S.M."/>
            <person name="Hasan A.M."/>
            <person name="Jahan S."/>
            <person name="Shafiuddin M."/>
            <person name="Mahmood N."/>
            <person name="Shommy N.S."/>
        </authorList>
    </citation>
    <scope>NUCLEOTIDE SEQUENCE [LARGE SCALE GENOMIC DNA]</scope>
    <source>
        <strain evidence="2">cv. O-4</strain>
    </source>
</reference>
<protein>
    <submittedName>
        <fullName evidence="1">Uncharacterized protein</fullName>
    </submittedName>
</protein>
<dbReference type="EMBL" id="AWUE01015606">
    <property type="protein sequence ID" value="OMO96600.1"/>
    <property type="molecule type" value="Genomic_DNA"/>
</dbReference>
<name>A0A1R3JP86_9ROSI</name>
<evidence type="ECO:0000313" key="1">
    <source>
        <dbReference type="EMBL" id="OMO96600.1"/>
    </source>
</evidence>
<keyword evidence="2" id="KW-1185">Reference proteome</keyword>
<accession>A0A1R3JP86</accession>